<feature type="compositionally biased region" description="Basic and acidic residues" evidence="5">
    <location>
        <begin position="73"/>
        <end position="84"/>
    </location>
</feature>
<dbReference type="GeneID" id="92072513"/>
<evidence type="ECO:0000256" key="1">
    <source>
        <dbReference type="ARBA" id="ARBA00004123"/>
    </source>
</evidence>
<feature type="compositionally biased region" description="Basic residues" evidence="5">
    <location>
        <begin position="289"/>
        <end position="300"/>
    </location>
</feature>
<feature type="compositionally biased region" description="Acidic residues" evidence="5">
    <location>
        <begin position="224"/>
        <end position="250"/>
    </location>
</feature>
<evidence type="ECO:0000313" key="7">
    <source>
        <dbReference type="EMBL" id="KAK7962404.1"/>
    </source>
</evidence>
<reference evidence="7 8" key="1">
    <citation type="submission" date="2023-01" db="EMBL/GenBank/DDBJ databases">
        <title>Analysis of 21 Apiospora genomes using comparative genomics revels a genus with tremendous synthesis potential of carbohydrate active enzymes and secondary metabolites.</title>
        <authorList>
            <person name="Sorensen T."/>
        </authorList>
    </citation>
    <scope>NUCLEOTIDE SEQUENCE [LARGE SCALE GENOMIC DNA]</scope>
    <source>
        <strain evidence="7 8">CBS 24483</strain>
    </source>
</reference>
<dbReference type="InterPro" id="IPR009072">
    <property type="entry name" value="Histone-fold"/>
</dbReference>
<proteinExistence type="predicted"/>
<dbReference type="SUPFAM" id="SSF47113">
    <property type="entry name" value="Histone-fold"/>
    <property type="match status" value="1"/>
</dbReference>
<evidence type="ECO:0000256" key="4">
    <source>
        <dbReference type="ARBA" id="ARBA00023242"/>
    </source>
</evidence>
<evidence type="ECO:0000259" key="6">
    <source>
        <dbReference type="Pfam" id="PF15511"/>
    </source>
</evidence>
<organism evidence="7 8">
    <name type="scientific">Apiospora aurea</name>
    <dbReference type="NCBI Taxonomy" id="335848"/>
    <lineage>
        <taxon>Eukaryota</taxon>
        <taxon>Fungi</taxon>
        <taxon>Dikarya</taxon>
        <taxon>Ascomycota</taxon>
        <taxon>Pezizomycotina</taxon>
        <taxon>Sordariomycetes</taxon>
        <taxon>Xylariomycetidae</taxon>
        <taxon>Amphisphaeriales</taxon>
        <taxon>Apiosporaceae</taxon>
        <taxon>Apiospora</taxon>
    </lineage>
</organism>
<feature type="compositionally biased region" description="Low complexity" evidence="5">
    <location>
        <begin position="85"/>
        <end position="113"/>
    </location>
</feature>
<feature type="region of interest" description="Disordered" evidence="5">
    <location>
        <begin position="404"/>
        <end position="431"/>
    </location>
</feature>
<protein>
    <recommendedName>
        <fullName evidence="6">CENP-T/Histone H4 histone fold domain-containing protein</fullName>
    </recommendedName>
</protein>
<comment type="caution">
    <text evidence="7">The sequence shown here is derived from an EMBL/GenBank/DDBJ whole genome shotgun (WGS) entry which is preliminary data.</text>
</comment>
<evidence type="ECO:0000256" key="5">
    <source>
        <dbReference type="SAM" id="MobiDB-lite"/>
    </source>
</evidence>
<dbReference type="PANTHER" id="PTHR22980">
    <property type="entry name" value="CORTISTATIN"/>
    <property type="match status" value="1"/>
</dbReference>
<comment type="subcellular location">
    <subcellularLocation>
        <location evidence="2">Chromosome</location>
    </subcellularLocation>
    <subcellularLocation>
        <location evidence="1">Nucleus</location>
    </subcellularLocation>
</comment>
<dbReference type="RefSeq" id="XP_066704515.1">
    <property type="nucleotide sequence ID" value="XM_066839451.1"/>
</dbReference>
<gene>
    <name evidence="7" type="ORF">PG986_003229</name>
</gene>
<feature type="region of interest" description="Disordered" evidence="5">
    <location>
        <begin position="1"/>
        <end position="303"/>
    </location>
</feature>
<feature type="compositionally biased region" description="Low complexity" evidence="5">
    <location>
        <begin position="32"/>
        <end position="41"/>
    </location>
</feature>
<sequence length="431" mass="47720">MASNADRAPPSTPGAAVARTPNRRAQSADPNSARQSASARRGGATPHGRAAFAALQKRRTALFTPGKERRRSIRDQRETPRDPLRALSRLLAPSSQAIHSSSSPSDPGANNSSLPAVAEEDETHNFDDDSDDFMIERPRLSLNLREDDDDEYSELKPPRLSGLEDYTAQSIELPRRAISELPPGRPSLGSVGRESDYHEFPDPPDESTFAMPAVESSPAREPMFLEDSEPMVGMEDEMEMEDENENENENEPFGLMDSDNDSPGPADRQPEDTMLSLVTDQRVQSPQNARRKKPGKKISKHGIEYKSLPQGVVKRLATTFAKTAGMGKAKISPDTLDAIMQATDWFMEQLGDDLQAYAKHAGRKTIDESDMITLMRRQRQTNSSTTPFALAQRHLPRELLQELRMPVPAPIKGPRKKAQNDAREDGEDDVT</sequence>
<dbReference type="Proteomes" id="UP001391051">
    <property type="component" value="Unassembled WGS sequence"/>
</dbReference>
<evidence type="ECO:0000256" key="3">
    <source>
        <dbReference type="ARBA" id="ARBA00022454"/>
    </source>
</evidence>
<dbReference type="PANTHER" id="PTHR22980:SF5">
    <property type="entry name" value="CENP-T_HISTONE H4 HISTONE FOLD DOMAIN-CONTAINING PROTEIN"/>
    <property type="match status" value="1"/>
</dbReference>
<dbReference type="InterPro" id="IPR035425">
    <property type="entry name" value="CENP-T/H4_C"/>
</dbReference>
<keyword evidence="3" id="KW-0158">Chromosome</keyword>
<evidence type="ECO:0000256" key="2">
    <source>
        <dbReference type="ARBA" id="ARBA00004286"/>
    </source>
</evidence>
<dbReference type="Gene3D" id="1.10.20.10">
    <property type="entry name" value="Histone, subunit A"/>
    <property type="match status" value="1"/>
</dbReference>
<keyword evidence="8" id="KW-1185">Reference proteome</keyword>
<dbReference type="CDD" id="cd22920">
    <property type="entry name" value="HFD_CENP-T"/>
    <property type="match status" value="1"/>
</dbReference>
<dbReference type="Pfam" id="PF15511">
    <property type="entry name" value="CENP-T_C"/>
    <property type="match status" value="1"/>
</dbReference>
<feature type="compositionally biased region" description="Polar residues" evidence="5">
    <location>
        <begin position="276"/>
        <end position="288"/>
    </location>
</feature>
<name>A0ABR1QR31_9PEZI</name>
<keyword evidence="4" id="KW-0539">Nucleus</keyword>
<feature type="compositionally biased region" description="Acidic residues" evidence="5">
    <location>
        <begin position="118"/>
        <end position="133"/>
    </location>
</feature>
<feature type="domain" description="CENP-T/Histone H4 histone fold" evidence="6">
    <location>
        <begin position="301"/>
        <end position="407"/>
    </location>
</feature>
<accession>A0ABR1QR31</accession>
<evidence type="ECO:0000313" key="8">
    <source>
        <dbReference type="Proteomes" id="UP001391051"/>
    </source>
</evidence>
<dbReference type="EMBL" id="JAQQWE010000002">
    <property type="protein sequence ID" value="KAK7962404.1"/>
    <property type="molecule type" value="Genomic_DNA"/>
</dbReference>